<dbReference type="Pfam" id="PF22521">
    <property type="entry name" value="HypF_C_2"/>
    <property type="match status" value="1"/>
</dbReference>
<evidence type="ECO:0000313" key="2">
    <source>
        <dbReference type="EMBL" id="EDQ00401.1"/>
    </source>
</evidence>
<name>A9DC74_9GAMM</name>
<gene>
    <name evidence="2" type="ORF">KT99_11138</name>
</gene>
<reference evidence="2 3" key="1">
    <citation type="submission" date="2007-10" db="EMBL/GenBank/DDBJ databases">
        <authorList>
            <person name="Yayanos A."/>
            <person name="Ferriera S."/>
            <person name="Johnson J."/>
            <person name="Kravitz S."/>
            <person name="Halpern A."/>
            <person name="Remington K."/>
            <person name="Beeson K."/>
            <person name="Tran B."/>
            <person name="Rogers Y.-H."/>
            <person name="Friedman R."/>
            <person name="Venter J.C."/>
        </authorList>
    </citation>
    <scope>NUCLEOTIDE SEQUENCE [LARGE SCALE GENOMIC DNA]</scope>
    <source>
        <strain evidence="2 3">KT99</strain>
    </source>
</reference>
<dbReference type="STRING" id="314608.KT99_11138"/>
<dbReference type="EMBL" id="ABIC01000021">
    <property type="protein sequence ID" value="EDQ00401.1"/>
    <property type="molecule type" value="Genomic_DNA"/>
</dbReference>
<protein>
    <recommendedName>
        <fullName evidence="1">Carbamoyltransferase Kae1-like domain-containing protein</fullName>
    </recommendedName>
</protein>
<organism evidence="2 3">
    <name type="scientific">Shewanella benthica KT99</name>
    <dbReference type="NCBI Taxonomy" id="314608"/>
    <lineage>
        <taxon>Bacteria</taxon>
        <taxon>Pseudomonadati</taxon>
        <taxon>Pseudomonadota</taxon>
        <taxon>Gammaproteobacteria</taxon>
        <taxon>Alteromonadales</taxon>
        <taxon>Shewanellaceae</taxon>
        <taxon>Shewanella</taxon>
    </lineage>
</organism>
<dbReference type="AlphaFoldDB" id="A9DC74"/>
<dbReference type="Gene3D" id="3.30.420.40">
    <property type="match status" value="1"/>
</dbReference>
<accession>A9DC74</accession>
<evidence type="ECO:0000313" key="3">
    <source>
        <dbReference type="Proteomes" id="UP000005839"/>
    </source>
</evidence>
<proteinExistence type="predicted"/>
<feature type="domain" description="Carbamoyltransferase Kae1-like" evidence="1">
    <location>
        <begin position="450"/>
        <end position="566"/>
    </location>
</feature>
<evidence type="ECO:0000259" key="1">
    <source>
        <dbReference type="Pfam" id="PF22521"/>
    </source>
</evidence>
<dbReference type="RefSeq" id="WP_005500045.1">
    <property type="nucleotide sequence ID" value="NZ_ABIC01000021.1"/>
</dbReference>
<dbReference type="InterPro" id="IPR055128">
    <property type="entry name" value="HypF_C_2"/>
</dbReference>
<comment type="caution">
    <text evidence="2">The sequence shown here is derived from an EMBL/GenBank/DDBJ whole genome shotgun (WGS) entry which is preliminary data.</text>
</comment>
<keyword evidence="3" id="KW-1185">Reference proteome</keyword>
<sequence length="575" mass="64263">MKNIRFEFTCSRQVPLYAHLCNQYLNHDQLDITVGYQKQVYFIEAKGELKQLESLADAIAQDFLISVWLTDSRISLIDSRMGSHQLLPDAKVEQEFCQQCLPKFGDNQSPLFGDISLKCDCCHGASRLHKAHFGLSYTDLVSIAETLLRDGEAQLPNKDPITLSLSPLSHTGRDKLLICNPNTLNAQFHLKDHHILALSSIEKPLITARPVNAHPKLDAPLYDLCFAYNRAMVVLCEILRQKGIDWVYFHGDHLSKPMVWIQSAWSTISSETDNNDPLVVLDNAPEPLHDEASFNGIVARWKKGLISCTQSDTDGTDDKRSDAGLCALHAGNLESGQGKNSAVIYFSQQQTGQIVTLDRAQNAELFFSLPTLPSIGYDIYHHLEQSPQRDVVNKFKQKYPDDYLRLLDLKLATPTDNLQSLWAIAAVILGLPTKTLTKDALSDALIGCAMAHRGSNSPRIDYPLTKGEAHRSLNWCKTLGSLISFRLADDRDSYKLAFGMQDSLADFLANWIEHLDLNIGISSVVLAGSEFANEVLTQRLSLRLGKNFPLKINHKLDLDGNNLAVGGLYLKKRRQ</sequence>
<dbReference type="Proteomes" id="UP000005839">
    <property type="component" value="Unassembled WGS sequence"/>
</dbReference>